<dbReference type="PANTHER" id="PTHR11199:SF8">
    <property type="entry name" value="COHESIN SUBUNIT SA-3"/>
    <property type="match status" value="1"/>
</dbReference>
<dbReference type="AlphaFoldDB" id="A0A811Z8J8"/>
<dbReference type="GO" id="GO:0005634">
    <property type="term" value="C:nucleus"/>
    <property type="evidence" value="ECO:0007669"/>
    <property type="project" value="TreeGrafter"/>
</dbReference>
<dbReference type="GO" id="GO:0003682">
    <property type="term" value="F:chromatin binding"/>
    <property type="evidence" value="ECO:0007669"/>
    <property type="project" value="TreeGrafter"/>
</dbReference>
<feature type="region of interest" description="Disordered" evidence="2">
    <location>
        <begin position="1"/>
        <end position="51"/>
    </location>
</feature>
<feature type="compositionally biased region" description="Polar residues" evidence="2">
    <location>
        <begin position="346"/>
        <end position="365"/>
    </location>
</feature>
<dbReference type="EMBL" id="CAJHUB010000757">
    <property type="protein sequence ID" value="CAD7684514.1"/>
    <property type="molecule type" value="Genomic_DNA"/>
</dbReference>
<comment type="caution">
    <text evidence="3">The sequence shown here is derived from an EMBL/GenBank/DDBJ whole genome shotgun (WGS) entry which is preliminary data.</text>
</comment>
<dbReference type="GO" id="GO:0034089">
    <property type="term" value="P:establishment of meiotic sister chromatid cohesion"/>
    <property type="evidence" value="ECO:0007669"/>
    <property type="project" value="TreeGrafter"/>
</dbReference>
<proteinExistence type="inferred from homology"/>
<dbReference type="Proteomes" id="UP000645828">
    <property type="component" value="Unassembled WGS sequence"/>
</dbReference>
<keyword evidence="4" id="KW-1185">Reference proteome</keyword>
<evidence type="ECO:0000256" key="1">
    <source>
        <dbReference type="ARBA" id="ARBA00005486"/>
    </source>
</evidence>
<dbReference type="GO" id="GO:0000785">
    <property type="term" value="C:chromatin"/>
    <property type="evidence" value="ECO:0007669"/>
    <property type="project" value="TreeGrafter"/>
</dbReference>
<feature type="compositionally biased region" description="Basic and acidic residues" evidence="2">
    <location>
        <begin position="438"/>
        <end position="453"/>
    </location>
</feature>
<comment type="similarity">
    <text evidence="1">Belongs to the SCC3 family.</text>
</comment>
<dbReference type="InterPro" id="IPR039662">
    <property type="entry name" value="Cohesin_Scc3/SA"/>
</dbReference>
<evidence type="ECO:0000313" key="3">
    <source>
        <dbReference type="EMBL" id="CAD7684514.1"/>
    </source>
</evidence>
<sequence>MVLGTKSSWGARLLQAQQGGPPQGQASSRPRLAPITRTFGPNPRGSTSRNDVLPPCVILAGQVFAAPEDMPSPTVGVTSLAFLTPAWGMGAPSGPAENPRRFWPTEHGQGSRLQVWRGFSAKDMQLLAVGSPPANPAVFPEHLGSLWHLPAGFCKLLLYGVLDMDAASDVFKHYSKFYKDYGDIIKETLTRARQIDRSHCSQILLLSLKQLYTELLQEQGPQGLNELPAFGEMRDLARRFALSFGPQQLQIRDLVVTLHKEGIKFSLSEPPPPGSSSQPPNLAFLELLPEFSPRLFHQDKQLLLSYLEKCSQRISQSPACPWGPVTTYCHSLSPGCPRYKKRRTEGPSSLQLNSIPPTPTLTSTAIKRRQPLRGLEEVEEEGRSERELTQGQPLSGNQRSRFSSPQHFQTLLNPSGPGLGNRLTRLSLMEEDEEELEIHELSEEWQETDKHTSPSELGLDLLDSTELNLEDF</sequence>
<protein>
    <submittedName>
        <fullName evidence="3">(raccoon dog) hypothetical protein</fullName>
    </submittedName>
</protein>
<feature type="compositionally biased region" description="Low complexity" evidence="2">
    <location>
        <begin position="15"/>
        <end position="26"/>
    </location>
</feature>
<reference evidence="3" key="1">
    <citation type="submission" date="2020-12" db="EMBL/GenBank/DDBJ databases">
        <authorList>
            <consortium name="Molecular Ecology Group"/>
        </authorList>
    </citation>
    <scope>NUCLEOTIDE SEQUENCE</scope>
    <source>
        <strain evidence="3">TBG_1078</strain>
    </source>
</reference>
<dbReference type="GO" id="GO:0030893">
    <property type="term" value="C:meiotic cohesin complex"/>
    <property type="evidence" value="ECO:0007669"/>
    <property type="project" value="TreeGrafter"/>
</dbReference>
<evidence type="ECO:0000256" key="2">
    <source>
        <dbReference type="SAM" id="MobiDB-lite"/>
    </source>
</evidence>
<gene>
    <name evidence="3" type="ORF">NYPRO_LOCUS17307</name>
</gene>
<dbReference type="PANTHER" id="PTHR11199">
    <property type="entry name" value="STROMAL ANTIGEN"/>
    <property type="match status" value="1"/>
</dbReference>
<organism evidence="3 4">
    <name type="scientific">Nyctereutes procyonoides</name>
    <name type="common">Raccoon dog</name>
    <name type="synonym">Canis procyonoides</name>
    <dbReference type="NCBI Taxonomy" id="34880"/>
    <lineage>
        <taxon>Eukaryota</taxon>
        <taxon>Metazoa</taxon>
        <taxon>Chordata</taxon>
        <taxon>Craniata</taxon>
        <taxon>Vertebrata</taxon>
        <taxon>Euteleostomi</taxon>
        <taxon>Mammalia</taxon>
        <taxon>Eutheria</taxon>
        <taxon>Laurasiatheria</taxon>
        <taxon>Carnivora</taxon>
        <taxon>Caniformia</taxon>
        <taxon>Canidae</taxon>
        <taxon>Nyctereutes</taxon>
    </lineage>
</organism>
<accession>A0A811Z8J8</accession>
<evidence type="ECO:0000313" key="4">
    <source>
        <dbReference type="Proteomes" id="UP000645828"/>
    </source>
</evidence>
<name>A0A811Z8J8_NYCPR</name>
<feature type="region of interest" description="Disordered" evidence="2">
    <location>
        <begin position="340"/>
        <end position="472"/>
    </location>
</feature>
<feature type="compositionally biased region" description="Polar residues" evidence="2">
    <location>
        <begin position="389"/>
        <end position="413"/>
    </location>
</feature>